<name>A0ABQ2QWX7_9ACTN</name>
<evidence type="ECO:0000256" key="1">
    <source>
        <dbReference type="SAM" id="MobiDB-lite"/>
    </source>
</evidence>
<reference evidence="4" key="1">
    <citation type="journal article" date="2019" name="Int. J. Syst. Evol. Microbiol.">
        <title>The Global Catalogue of Microorganisms (GCM) 10K type strain sequencing project: providing services to taxonomists for standard genome sequencing and annotation.</title>
        <authorList>
            <consortium name="The Broad Institute Genomics Platform"/>
            <consortium name="The Broad Institute Genome Sequencing Center for Infectious Disease"/>
            <person name="Wu L."/>
            <person name="Ma J."/>
        </authorList>
    </citation>
    <scope>NUCLEOTIDE SEQUENCE [LARGE SCALE GENOMIC DNA]</scope>
    <source>
        <strain evidence="4">JCM 3115</strain>
    </source>
</reference>
<dbReference type="Pfam" id="PF14765">
    <property type="entry name" value="PS-DH"/>
    <property type="match status" value="1"/>
</dbReference>
<dbReference type="Gene3D" id="3.10.129.110">
    <property type="entry name" value="Polyketide synthase dehydratase"/>
    <property type="match status" value="1"/>
</dbReference>
<dbReference type="RefSeq" id="WP_189247545.1">
    <property type="nucleotide sequence ID" value="NZ_BMQJ01000008.1"/>
</dbReference>
<proteinExistence type="predicted"/>
<gene>
    <name evidence="3" type="ORF">GCM10010140_35030</name>
</gene>
<evidence type="ECO:0000259" key="2">
    <source>
        <dbReference type="SMART" id="SM00826"/>
    </source>
</evidence>
<dbReference type="Proteomes" id="UP000611554">
    <property type="component" value="Unassembled WGS sequence"/>
</dbReference>
<comment type="caution">
    <text evidence="3">The sequence shown here is derived from an EMBL/GenBank/DDBJ whole genome shotgun (WGS) entry which is preliminary data.</text>
</comment>
<sequence length="345" mass="36695">MSHGTGGTDGDGRGRFLAGARTHVPGVELVADSRLSLADDPYLDDYRVDGRATLPAVVALEAMAQAAGALAGRPPDEITRMAFDRPVVVPDDGGTLIRVRALRCGPLIETVLCCEETAFHVDHFRAAFPVEPTDGTLEVPRLGPDGPPLSAADLYGTAGLPGGPARFPTGRFRRVVRLTLTGPRSCRGELRGDDSLGWFGPGYGRPVLGSPGLNDAVIHALQACVPHRRLLPSGGERLLVRPSQGDVRLHAAGRDHRGDEHVWDVTATDVRGRLVVAWTGLRLREADPAGWTPPEPAAEPAAREDAAEAEAERGRQPMPGPTLSSTRSEPVCRTSLNAPEASTRW</sequence>
<feature type="region of interest" description="Disordered" evidence="1">
    <location>
        <begin position="286"/>
        <end position="345"/>
    </location>
</feature>
<dbReference type="InterPro" id="IPR049551">
    <property type="entry name" value="PKS_DH_C"/>
</dbReference>
<dbReference type="EMBL" id="BMQJ01000008">
    <property type="protein sequence ID" value="GGQ02025.1"/>
    <property type="molecule type" value="Genomic_DNA"/>
</dbReference>
<dbReference type="InterPro" id="IPR020807">
    <property type="entry name" value="PKS_DH"/>
</dbReference>
<evidence type="ECO:0000313" key="3">
    <source>
        <dbReference type="EMBL" id="GGQ02025.1"/>
    </source>
</evidence>
<feature type="domain" description="Polyketide/metazoan fatty acid synthase-like dehydratase" evidence="2">
    <location>
        <begin position="15"/>
        <end position="160"/>
    </location>
</feature>
<evidence type="ECO:0000313" key="4">
    <source>
        <dbReference type="Proteomes" id="UP000611554"/>
    </source>
</evidence>
<dbReference type="SMART" id="SM00826">
    <property type="entry name" value="PKS_DH"/>
    <property type="match status" value="1"/>
</dbReference>
<dbReference type="Pfam" id="PF21089">
    <property type="entry name" value="PKS_DH_N"/>
    <property type="match status" value="1"/>
</dbReference>
<accession>A0ABQ2QWX7</accession>
<dbReference type="InterPro" id="IPR042104">
    <property type="entry name" value="PKS_dehydratase_sf"/>
</dbReference>
<protein>
    <recommendedName>
        <fullName evidence="2">Polyketide/metazoan fatty acid synthase-like dehydratase domain-containing protein</fullName>
    </recommendedName>
</protein>
<feature type="compositionally biased region" description="Basic and acidic residues" evidence="1">
    <location>
        <begin position="301"/>
        <end position="315"/>
    </location>
</feature>
<dbReference type="InterPro" id="IPR049552">
    <property type="entry name" value="PKS_DH_N"/>
</dbReference>
<keyword evidence="4" id="KW-1185">Reference proteome</keyword>
<organism evidence="3 4">
    <name type="scientific">Streptosporangium pseudovulgare</name>
    <dbReference type="NCBI Taxonomy" id="35765"/>
    <lineage>
        <taxon>Bacteria</taxon>
        <taxon>Bacillati</taxon>
        <taxon>Actinomycetota</taxon>
        <taxon>Actinomycetes</taxon>
        <taxon>Streptosporangiales</taxon>
        <taxon>Streptosporangiaceae</taxon>
        <taxon>Streptosporangium</taxon>
    </lineage>
</organism>